<feature type="binding site" evidence="6">
    <location>
        <position position="227"/>
    </location>
    <ligand>
        <name>L-ornithine</name>
        <dbReference type="ChEBI" id="CHEBI:46911"/>
    </ligand>
</feature>
<dbReference type="GO" id="GO:0004585">
    <property type="term" value="F:ornithine carbamoyltransferase activity"/>
    <property type="evidence" value="ECO:0007669"/>
    <property type="project" value="UniProtKB-UniRule"/>
</dbReference>
<comment type="catalytic activity">
    <reaction evidence="5 6">
        <text>carbamoyl phosphate + L-ornithine = L-citrulline + phosphate + H(+)</text>
        <dbReference type="Rhea" id="RHEA:19513"/>
        <dbReference type="ChEBI" id="CHEBI:15378"/>
        <dbReference type="ChEBI" id="CHEBI:43474"/>
        <dbReference type="ChEBI" id="CHEBI:46911"/>
        <dbReference type="ChEBI" id="CHEBI:57743"/>
        <dbReference type="ChEBI" id="CHEBI:58228"/>
        <dbReference type="EC" id="2.1.3.3"/>
    </reaction>
</comment>
<dbReference type="InterPro" id="IPR002292">
    <property type="entry name" value="Orn/put_carbamltrans"/>
</dbReference>
<feature type="binding site" evidence="6">
    <location>
        <begin position="55"/>
        <end position="58"/>
    </location>
    <ligand>
        <name>carbamoyl phosphate</name>
        <dbReference type="ChEBI" id="CHEBI:58228"/>
    </ligand>
</feature>
<feature type="binding site" evidence="6">
    <location>
        <position position="106"/>
    </location>
    <ligand>
        <name>carbamoyl phosphate</name>
        <dbReference type="ChEBI" id="CHEBI:58228"/>
    </ligand>
</feature>
<evidence type="ECO:0000256" key="1">
    <source>
        <dbReference type="ARBA" id="ARBA00004975"/>
    </source>
</evidence>
<evidence type="ECO:0000259" key="8">
    <source>
        <dbReference type="Pfam" id="PF02729"/>
    </source>
</evidence>
<dbReference type="AlphaFoldDB" id="A0A1J4SD89"/>
<protein>
    <recommendedName>
        <fullName evidence="3 6">Ornithine carbamoyltransferase</fullName>
        <shortName evidence="6">OTCase</shortName>
        <ecNumber evidence="3 6">2.1.3.3</ecNumber>
    </recommendedName>
</protein>
<feature type="binding site" evidence="6">
    <location>
        <position position="82"/>
    </location>
    <ligand>
        <name>carbamoyl phosphate</name>
        <dbReference type="ChEBI" id="CHEBI:58228"/>
    </ligand>
</feature>
<dbReference type="STRING" id="1817893.AUJ66_03440"/>
<name>A0A1J4SD89_9BACT</name>
<feature type="binding site" evidence="6">
    <location>
        <begin position="267"/>
        <end position="268"/>
    </location>
    <ligand>
        <name>carbamoyl phosphate</name>
        <dbReference type="ChEBI" id="CHEBI:58228"/>
    </ligand>
</feature>
<feature type="binding site" evidence="6">
    <location>
        <position position="295"/>
    </location>
    <ligand>
        <name>carbamoyl phosphate</name>
        <dbReference type="ChEBI" id="CHEBI:58228"/>
    </ligand>
</feature>
<dbReference type="EC" id="2.1.3.3" evidence="3 6"/>
<dbReference type="Pfam" id="PF00185">
    <property type="entry name" value="OTCace"/>
    <property type="match status" value="1"/>
</dbReference>
<dbReference type="PROSITE" id="PS00097">
    <property type="entry name" value="CARBAMOYLTRANSFERASE"/>
    <property type="match status" value="1"/>
</dbReference>
<dbReference type="Proteomes" id="UP000182278">
    <property type="component" value="Unassembled WGS sequence"/>
</dbReference>
<comment type="subcellular location">
    <subcellularLocation>
        <location evidence="6">Cytoplasm</location>
    </subcellularLocation>
</comment>
<feature type="binding site" evidence="6">
    <location>
        <begin position="231"/>
        <end position="232"/>
    </location>
    <ligand>
        <name>L-ornithine</name>
        <dbReference type="ChEBI" id="CHEBI:46911"/>
    </ligand>
</feature>
<evidence type="ECO:0000256" key="3">
    <source>
        <dbReference type="ARBA" id="ARBA00013007"/>
    </source>
</evidence>
<dbReference type="GO" id="GO:0042450">
    <property type="term" value="P:L-arginine biosynthetic process via ornithine"/>
    <property type="evidence" value="ECO:0007669"/>
    <property type="project" value="UniProtKB-UniRule"/>
</dbReference>
<feature type="binding site" evidence="6">
    <location>
        <position position="163"/>
    </location>
    <ligand>
        <name>L-ornithine</name>
        <dbReference type="ChEBI" id="CHEBI:46911"/>
    </ligand>
</feature>
<keyword evidence="6" id="KW-0963">Cytoplasm</keyword>
<keyword evidence="4 6" id="KW-0808">Transferase</keyword>
<dbReference type="PRINTS" id="PR00102">
    <property type="entry name" value="OTCASE"/>
</dbReference>
<evidence type="ECO:0000256" key="2">
    <source>
        <dbReference type="ARBA" id="ARBA00007805"/>
    </source>
</evidence>
<dbReference type="Pfam" id="PF02729">
    <property type="entry name" value="OTCace_N"/>
    <property type="match status" value="1"/>
</dbReference>
<dbReference type="PRINTS" id="PR00100">
    <property type="entry name" value="AOTCASE"/>
</dbReference>
<feature type="domain" description="Aspartate/ornithine carbamoyltransferase carbamoyl-P binding" evidence="8">
    <location>
        <begin position="3"/>
        <end position="145"/>
    </location>
</feature>
<dbReference type="InterPro" id="IPR036901">
    <property type="entry name" value="Asp/Orn_carbamoylTrfase_sf"/>
</dbReference>
<dbReference type="HAMAP" id="MF_01109">
    <property type="entry name" value="OTCase"/>
    <property type="match status" value="1"/>
</dbReference>
<dbReference type="EMBL" id="MNUO01000049">
    <property type="protein sequence ID" value="OIN97417.1"/>
    <property type="molecule type" value="Genomic_DNA"/>
</dbReference>
<dbReference type="GO" id="GO:0019240">
    <property type="term" value="P:citrulline biosynthetic process"/>
    <property type="evidence" value="ECO:0007669"/>
    <property type="project" value="TreeGrafter"/>
</dbReference>
<sequence length="316" mass="35294">MEKNLISIYDLTVREIKEILEFAIDIKKKHLKGQEVLTSGLLKGKILGLIFQKPSTRTRVSFEAGMKQLGGETILLDIKESQLSRGETIADTAKVISKYLNGIVVRGEHKFLLEFAKHALIPVINGLTEVTHPCQILSDLLTISESGKNFKNLKLVFVGDGNNICNSLMFAAGKLGIDFIACCPAGYEPGAQIIEKATKDAKKSGGSIDLFHNPAQSVKDADVIYTDTWVSMGQETEVKKRLHDFKPYQVNKELLKYAKQDCVVLHCLPAHRGQEITSEVLDGKNSIIWEQAENRLHVQKAILILWLGNKKNKMRR</sequence>
<evidence type="ECO:0000259" key="7">
    <source>
        <dbReference type="Pfam" id="PF00185"/>
    </source>
</evidence>
<dbReference type="InterPro" id="IPR024904">
    <property type="entry name" value="OTCase_ArgI"/>
</dbReference>
<gene>
    <name evidence="9" type="ORF">AUJ66_03440</name>
</gene>
<dbReference type="FunFam" id="3.40.50.1370:FF:000008">
    <property type="entry name" value="Ornithine carbamoyltransferase"/>
    <property type="match status" value="1"/>
</dbReference>
<dbReference type="SUPFAM" id="SSF53671">
    <property type="entry name" value="Aspartate/ornithine carbamoyltransferase"/>
    <property type="match status" value="1"/>
</dbReference>
<proteinExistence type="inferred from homology"/>
<dbReference type="InterPro" id="IPR006130">
    <property type="entry name" value="Asp/Orn_carbamoylTrfase"/>
</dbReference>
<dbReference type="Gene3D" id="3.40.50.1370">
    <property type="entry name" value="Aspartate/ornithine carbamoyltransferase"/>
    <property type="match status" value="2"/>
</dbReference>
<evidence type="ECO:0000256" key="5">
    <source>
        <dbReference type="ARBA" id="ARBA00048772"/>
    </source>
</evidence>
<feature type="binding site" evidence="6">
    <location>
        <begin position="132"/>
        <end position="135"/>
    </location>
    <ligand>
        <name>carbamoyl phosphate</name>
        <dbReference type="ChEBI" id="CHEBI:58228"/>
    </ligand>
</feature>
<dbReference type="NCBIfam" id="TIGR00658">
    <property type="entry name" value="orni_carb_tr"/>
    <property type="match status" value="1"/>
</dbReference>
<dbReference type="PANTHER" id="PTHR45753:SF3">
    <property type="entry name" value="ORNITHINE TRANSCARBAMYLASE, MITOCHONDRIAL"/>
    <property type="match status" value="1"/>
</dbReference>
<comment type="similarity">
    <text evidence="2 6">Belongs to the aspartate/ornithine carbamoyltransferase superfamily. OTCase family.</text>
</comment>
<feature type="domain" description="Aspartate/ornithine carbamoyltransferase Asp/Orn-binding" evidence="7">
    <location>
        <begin position="151"/>
        <end position="305"/>
    </location>
</feature>
<dbReference type="PANTHER" id="PTHR45753">
    <property type="entry name" value="ORNITHINE CARBAMOYLTRANSFERASE, MITOCHONDRIAL"/>
    <property type="match status" value="1"/>
</dbReference>
<dbReference type="GO" id="GO:0016597">
    <property type="term" value="F:amino acid binding"/>
    <property type="evidence" value="ECO:0007669"/>
    <property type="project" value="InterPro"/>
</dbReference>
<evidence type="ECO:0000256" key="4">
    <source>
        <dbReference type="ARBA" id="ARBA00022679"/>
    </source>
</evidence>
<comment type="pathway">
    <text evidence="1">Amino-acid biosynthesis; L-arginine biosynthesis; L-arginine from L-ornithine and carbamoyl phosphate: step 1/3.</text>
</comment>
<comment type="caution">
    <text evidence="9">The sequence shown here is derived from an EMBL/GenBank/DDBJ whole genome shotgun (WGS) entry which is preliminary data.</text>
</comment>
<dbReference type="GO" id="GO:0005737">
    <property type="term" value="C:cytoplasm"/>
    <property type="evidence" value="ECO:0007669"/>
    <property type="project" value="UniProtKB-SubCell"/>
</dbReference>
<dbReference type="NCBIfam" id="NF001986">
    <property type="entry name" value="PRK00779.1"/>
    <property type="match status" value="1"/>
</dbReference>
<evidence type="ECO:0000313" key="9">
    <source>
        <dbReference type="EMBL" id="OIN97417.1"/>
    </source>
</evidence>
<accession>A0A1J4SD89</accession>
<evidence type="ECO:0000256" key="6">
    <source>
        <dbReference type="HAMAP-Rule" id="MF_01109"/>
    </source>
</evidence>
<reference evidence="9 10" key="1">
    <citation type="journal article" date="2016" name="Environ. Microbiol.">
        <title>Genomic resolution of a cold subsurface aquifer community provides metabolic insights for novel microbes adapted to high CO concentrations.</title>
        <authorList>
            <person name="Probst A.J."/>
            <person name="Castelle C.J."/>
            <person name="Singh A."/>
            <person name="Brown C.T."/>
            <person name="Anantharaman K."/>
            <person name="Sharon I."/>
            <person name="Hug L.A."/>
            <person name="Burstein D."/>
            <person name="Emerson J.B."/>
            <person name="Thomas B.C."/>
            <person name="Banfield J.F."/>
        </authorList>
    </citation>
    <scope>NUCLEOTIDE SEQUENCE [LARGE SCALE GENOMIC DNA]</scope>
    <source>
        <strain evidence="9">CG1_02_38_46</strain>
    </source>
</reference>
<organism evidence="9 10">
    <name type="scientific">Candidatus Desantisbacteria bacterium CG1_02_38_46</name>
    <dbReference type="NCBI Taxonomy" id="1817893"/>
    <lineage>
        <taxon>Bacteria</taxon>
        <taxon>Candidatus Desantisiibacteriota</taxon>
    </lineage>
</organism>
<dbReference type="InterPro" id="IPR006132">
    <property type="entry name" value="Asp/Orn_carbamoyltranf_P-bd"/>
</dbReference>
<evidence type="ECO:0000313" key="10">
    <source>
        <dbReference type="Proteomes" id="UP000182278"/>
    </source>
</evidence>
<dbReference type="InterPro" id="IPR006131">
    <property type="entry name" value="Asp_carbamoyltransf_Asp/Orn-bd"/>
</dbReference>